<evidence type="ECO:0000313" key="4">
    <source>
        <dbReference type="WBParaSite" id="Gr19_v10_g2563.t1"/>
    </source>
</evidence>
<dbReference type="WBParaSite" id="Gr19_v10_g2563.t1">
    <property type="protein sequence ID" value="Gr19_v10_g2563.t1"/>
    <property type="gene ID" value="Gr19_v10_g2563"/>
</dbReference>
<evidence type="ECO:0000256" key="2">
    <source>
        <dbReference type="SAM" id="MobiDB-lite"/>
    </source>
</evidence>
<protein>
    <submittedName>
        <fullName evidence="4">Uncharacterized protein</fullName>
    </submittedName>
</protein>
<evidence type="ECO:0000313" key="3">
    <source>
        <dbReference type="Proteomes" id="UP000887572"/>
    </source>
</evidence>
<proteinExistence type="predicted"/>
<organism evidence="3 4">
    <name type="scientific">Globodera rostochiensis</name>
    <name type="common">Golden nematode worm</name>
    <name type="synonym">Heterodera rostochiensis</name>
    <dbReference type="NCBI Taxonomy" id="31243"/>
    <lineage>
        <taxon>Eukaryota</taxon>
        <taxon>Metazoa</taxon>
        <taxon>Ecdysozoa</taxon>
        <taxon>Nematoda</taxon>
        <taxon>Chromadorea</taxon>
        <taxon>Rhabditida</taxon>
        <taxon>Tylenchina</taxon>
        <taxon>Tylenchomorpha</taxon>
        <taxon>Tylenchoidea</taxon>
        <taxon>Heteroderidae</taxon>
        <taxon>Heteroderinae</taxon>
        <taxon>Globodera</taxon>
    </lineage>
</organism>
<sequence length="1279" mass="143211">MSAAQMSAAQMSAAQMSAAQMSAAQMSAAQMSVAQMSAAQMSAAQMSAAQMSVAQMSAAQMSAAQMSAAQMSAAQMSAAQMFAAQMSAAQMSANQLSARGYLHSLKITCVLQSRFIFRSCFVYRSQEEEDKKRAKREIIRYVRDKLKTEKPKKAKERMRKQIELIEANRKKQIEMIEANRKKQIELIETNRKKQIELIEANRKKQIEANRKEIEAQQAKHPAGHPPIPEINAHANGTDELWESDILLTLNQAKFAKFNWGNEYALVHGVGDKRAESSQKAANDEQVEQEHHQLATSDQNESQNDYHYGHNNQPPIGFQNQSGVLTVHVQPAESLSSLRLQLPPKKRTTGLQLGPAHTDQQHTIWPDQLLLQQSEQMILPSGSQHQTIDLPTAWTTGLQLGPTRTDQQRTIWPDQLLLQQSEQMILPSGSQHQPIDLPRAWTTGLQLGPARTDQQRTIWPDQLLLQQSEQMILPSGSQHQIIDLPTAQQRDLHLDQQIVFEQLYAQHQENRFMGLAGMSNSGINPHIQSHQQIEYPKAFPSMAQNAHHHSHAHLDAINAHIPPKFLGSSSANINPNEYSSDQSLRMKQINQQNLPTEHSLTWRSDNPFIFAAQRPAGQMKTPRPKPLLTLDVPPQTNAAGVQAQPGFYTRLLTIENLNKMPSLNAHGMPLPASPQSPSIMTKLESPPSIHNLSLLQKQMMMPTPTPSLPNRHASTMARQTESMISFGAPGPSAMKNQFSMPKNVFMLPTPSLLKIKEEAPEQPAGNQQNPENQGPSFKNDRKMKRPVAAESNATEFGQNDNKKMKSPMIDKRESDEASMLIYGEEELSRMINTSLVCLGIAPQVFDKASMNVLNFNEMFTVMGDQLQKVDANAVLENIEKSFISVVWIMQDIQLQAIRMFGRPLFKKEMPEHFAAEQHHRAQAAAEQHHRAQAAAEQHHRAQAAAEQHHRALAGTETQQTIKVENQPYLDNYAMMLFFFTRLYRKLAGLLETPFIGAQAFSSNQNVEKSARESLLIWLTIAREKFAAQFKDLIKRTDRNFKEKQQLLARYEKGDLDLSLISQFANSYNARMGAASTFVKFYEAAISQHFEANREQPIDPVKRNADIYLKTYLSAFSYLTPEAEVLAAENKAIFYSAWMTVKNFLIVAIKQLAEHSVFCVPPSPPLLCNLFDGKSGSSAGGGGTTLNVWPEGEGLAARHRRWFDLLPEDCCQPVGRSPAAVNSPAISIPTPLFPQHTLSTTQNSGRIHRPAPQGQYFGQALRHYFRFPPISIVLTSLLSNV</sequence>
<dbReference type="AlphaFoldDB" id="A0A914HNZ8"/>
<dbReference type="Proteomes" id="UP000887572">
    <property type="component" value="Unplaced"/>
</dbReference>
<feature type="compositionally biased region" description="Polar residues" evidence="2">
    <location>
        <begin position="293"/>
        <end position="313"/>
    </location>
</feature>
<dbReference type="PANTHER" id="PTHR17571">
    <property type="entry name" value="URINARY PROTEIN RUP /ACROSOMAL PROTEIN SP-10"/>
    <property type="match status" value="1"/>
</dbReference>
<feature type="coiled-coil region" evidence="1">
    <location>
        <begin position="124"/>
        <end position="175"/>
    </location>
</feature>
<name>A0A914HNZ8_GLORO</name>
<dbReference type="Gene3D" id="2.160.20.80">
    <property type="entry name" value="E3 ubiquitin-protein ligase SopA"/>
    <property type="match status" value="1"/>
</dbReference>
<dbReference type="InterPro" id="IPR052671">
    <property type="entry name" value="Acrosomal_SP-10-like"/>
</dbReference>
<feature type="compositionally biased region" description="Polar residues" evidence="2">
    <location>
        <begin position="763"/>
        <end position="775"/>
    </location>
</feature>
<keyword evidence="3" id="KW-1185">Reference proteome</keyword>
<reference evidence="4" key="1">
    <citation type="submission" date="2022-11" db="UniProtKB">
        <authorList>
            <consortium name="WormBaseParasite"/>
        </authorList>
    </citation>
    <scope>IDENTIFICATION</scope>
</reference>
<feature type="region of interest" description="Disordered" evidence="2">
    <location>
        <begin position="759"/>
        <end position="809"/>
    </location>
</feature>
<feature type="compositionally biased region" description="Basic and acidic residues" evidence="2">
    <location>
        <begin position="799"/>
        <end position="809"/>
    </location>
</feature>
<accession>A0A914HNZ8</accession>
<dbReference type="SUPFAM" id="SSF141571">
    <property type="entry name" value="Pentapeptide repeat-like"/>
    <property type="match status" value="1"/>
</dbReference>
<keyword evidence="1" id="KW-0175">Coiled coil</keyword>
<feature type="region of interest" description="Disordered" evidence="2">
    <location>
        <begin position="274"/>
        <end position="313"/>
    </location>
</feature>
<evidence type="ECO:0000256" key="1">
    <source>
        <dbReference type="SAM" id="Coils"/>
    </source>
</evidence>
<dbReference type="PANTHER" id="PTHR17571:SF34">
    <property type="entry name" value="ACROSOMAL PROTEIN SP-10"/>
    <property type="match status" value="1"/>
</dbReference>